<comment type="caution">
    <text evidence="1">The sequence shown here is derived from an EMBL/GenBank/DDBJ whole genome shotgun (WGS) entry which is preliminary data.</text>
</comment>
<reference evidence="1 2" key="1">
    <citation type="submission" date="2019-08" db="EMBL/GenBank/DDBJ databases">
        <title>Whole genome of Aphis craccivora.</title>
        <authorList>
            <person name="Voronova N.V."/>
            <person name="Shulinski R.S."/>
            <person name="Bandarenka Y.V."/>
            <person name="Zhorov D.G."/>
            <person name="Warner D."/>
        </authorList>
    </citation>
    <scope>NUCLEOTIDE SEQUENCE [LARGE SCALE GENOMIC DNA]</scope>
    <source>
        <strain evidence="1">180601</strain>
        <tissue evidence="1">Whole Body</tissue>
    </source>
</reference>
<dbReference type="Proteomes" id="UP000478052">
    <property type="component" value="Unassembled WGS sequence"/>
</dbReference>
<dbReference type="AlphaFoldDB" id="A0A6G0ZAI3"/>
<accession>A0A6G0ZAI3</accession>
<name>A0A6G0ZAI3_APHCR</name>
<proteinExistence type="predicted"/>
<keyword evidence="2" id="KW-1185">Reference proteome</keyword>
<evidence type="ECO:0000313" key="1">
    <source>
        <dbReference type="EMBL" id="KAF0767795.1"/>
    </source>
</evidence>
<organism evidence="1 2">
    <name type="scientific">Aphis craccivora</name>
    <name type="common">Cowpea aphid</name>
    <dbReference type="NCBI Taxonomy" id="307492"/>
    <lineage>
        <taxon>Eukaryota</taxon>
        <taxon>Metazoa</taxon>
        <taxon>Ecdysozoa</taxon>
        <taxon>Arthropoda</taxon>
        <taxon>Hexapoda</taxon>
        <taxon>Insecta</taxon>
        <taxon>Pterygota</taxon>
        <taxon>Neoptera</taxon>
        <taxon>Paraneoptera</taxon>
        <taxon>Hemiptera</taxon>
        <taxon>Sternorrhyncha</taxon>
        <taxon>Aphidomorpha</taxon>
        <taxon>Aphidoidea</taxon>
        <taxon>Aphididae</taxon>
        <taxon>Aphidini</taxon>
        <taxon>Aphis</taxon>
        <taxon>Aphis</taxon>
    </lineage>
</organism>
<dbReference type="EMBL" id="VUJU01000890">
    <property type="protein sequence ID" value="KAF0767795.1"/>
    <property type="molecule type" value="Genomic_DNA"/>
</dbReference>
<protein>
    <submittedName>
        <fullName evidence="1">Uncharacterized protein</fullName>
    </submittedName>
</protein>
<evidence type="ECO:0000313" key="2">
    <source>
        <dbReference type="Proteomes" id="UP000478052"/>
    </source>
</evidence>
<gene>
    <name evidence="1" type="ORF">FWK35_00016080</name>
</gene>
<sequence length="43" mass="5058">MNQDRFTNSSIICIERDLSNECLTKNFLWVCSLKNIKPLQVKN</sequence>